<evidence type="ECO:0000259" key="9">
    <source>
        <dbReference type="Pfam" id="PF03281"/>
    </source>
</evidence>
<evidence type="ECO:0000256" key="3">
    <source>
        <dbReference type="ARBA" id="ARBA00022679"/>
    </source>
</evidence>
<dbReference type="GO" id="GO:0016779">
    <property type="term" value="F:nucleotidyltransferase activity"/>
    <property type="evidence" value="ECO:0007669"/>
    <property type="project" value="UniProtKB-KW"/>
</dbReference>
<keyword evidence="5" id="KW-0479">Metal-binding</keyword>
<organism evidence="11 12">
    <name type="scientific">Lymnaea stagnalis</name>
    <name type="common">Great pond snail</name>
    <name type="synonym">Helix stagnalis</name>
    <dbReference type="NCBI Taxonomy" id="6523"/>
    <lineage>
        <taxon>Eukaryota</taxon>
        <taxon>Metazoa</taxon>
        <taxon>Spiralia</taxon>
        <taxon>Lophotrochozoa</taxon>
        <taxon>Mollusca</taxon>
        <taxon>Gastropoda</taxon>
        <taxon>Heterobranchia</taxon>
        <taxon>Euthyneura</taxon>
        <taxon>Panpulmonata</taxon>
        <taxon>Hygrophila</taxon>
        <taxon>Lymnaeoidea</taxon>
        <taxon>Lymnaeidae</taxon>
        <taxon>Lymnaea</taxon>
    </lineage>
</organism>
<name>A0AAV2HBJ8_LYMST</name>
<dbReference type="Proteomes" id="UP001497497">
    <property type="component" value="Unassembled WGS sequence"/>
</dbReference>
<evidence type="ECO:0000259" key="10">
    <source>
        <dbReference type="Pfam" id="PF20266"/>
    </source>
</evidence>
<comment type="caution">
    <text evidence="11">The sequence shown here is derived from an EMBL/GenBank/DDBJ whole genome shotgun (WGS) entry which is preliminary data.</text>
</comment>
<dbReference type="SMART" id="SM01265">
    <property type="entry name" value="Mab-21"/>
    <property type="match status" value="1"/>
</dbReference>
<dbReference type="InterPro" id="IPR024810">
    <property type="entry name" value="MAB21L/cGLR"/>
</dbReference>
<proteinExistence type="inferred from homology"/>
<evidence type="ECO:0000313" key="12">
    <source>
        <dbReference type="Proteomes" id="UP001497497"/>
    </source>
</evidence>
<reference evidence="11 12" key="1">
    <citation type="submission" date="2024-04" db="EMBL/GenBank/DDBJ databases">
        <authorList>
            <consortium name="Genoscope - CEA"/>
            <person name="William W."/>
        </authorList>
    </citation>
    <scope>NUCLEOTIDE SEQUENCE [LARGE SCALE GENOMIC DNA]</scope>
</reference>
<keyword evidence="6" id="KW-0547">Nucleotide-binding</keyword>
<evidence type="ECO:0000256" key="6">
    <source>
        <dbReference type="ARBA" id="ARBA00022741"/>
    </source>
</evidence>
<dbReference type="GO" id="GO:0005524">
    <property type="term" value="F:ATP binding"/>
    <property type="evidence" value="ECO:0007669"/>
    <property type="project" value="UniProtKB-KW"/>
</dbReference>
<dbReference type="AlphaFoldDB" id="A0AAV2HBJ8"/>
<dbReference type="Gene3D" id="1.10.1410.40">
    <property type="match status" value="1"/>
</dbReference>
<evidence type="ECO:0000256" key="8">
    <source>
        <dbReference type="ARBA" id="ARBA00022842"/>
    </source>
</evidence>
<dbReference type="PANTHER" id="PTHR10656">
    <property type="entry name" value="CELL FATE DETERMINING PROTEIN MAB21-RELATED"/>
    <property type="match status" value="1"/>
</dbReference>
<keyword evidence="12" id="KW-1185">Reference proteome</keyword>
<gene>
    <name evidence="11" type="ORF">GSLYS_00003571001</name>
</gene>
<evidence type="ECO:0000256" key="4">
    <source>
        <dbReference type="ARBA" id="ARBA00022695"/>
    </source>
</evidence>
<keyword evidence="8" id="KW-0460">Magnesium</keyword>
<evidence type="ECO:0008006" key="13">
    <source>
        <dbReference type="Google" id="ProtNLM"/>
    </source>
</evidence>
<evidence type="ECO:0000256" key="5">
    <source>
        <dbReference type="ARBA" id="ARBA00022723"/>
    </source>
</evidence>
<keyword evidence="4" id="KW-0548">Nucleotidyltransferase</keyword>
<accession>A0AAV2HBJ8</accession>
<dbReference type="EMBL" id="CAXITT010000048">
    <property type="protein sequence ID" value="CAL1529416.1"/>
    <property type="molecule type" value="Genomic_DNA"/>
</dbReference>
<protein>
    <recommendedName>
        <fullName evidence="13">Mab-21-like HhH/H2TH-like domain-containing protein</fullName>
    </recommendedName>
</protein>
<keyword evidence="3" id="KW-0808">Transferase</keyword>
<sequence length="374" mass="42836">MDELNTALHRFNQNIVQPSRHLCRETIAFCMTQVILPLLEKIGDLDVRFKCASPLPNEAYFQGMKTTSVNEFELTVILTDLLPLKGFEDIGYQNSSLSCYGHVIPQPAPHHLGDVVLESGTSQGFVSAHRVRQIFAQLATQAAPLLHVMIGITVEVVYREPYTVVKILRGPDLFFFELVPAFLFPQEWPSSAASWPESTNEWLTESDIKVVKDLGFYALALPCPANPGDPSLFRISFSMAEKYLLRKTPQTDIELPPVSRKDSEKILRIIRESDKDEFSPVNSYHIKTVLLHECMRWPDKTLWLPENLTERFLELFRDLIFALDNHELPHFFIRDCNLLRQYSTQQLAGATARLRAIYQEIYVTPTRSIRLSID</sequence>
<evidence type="ECO:0000256" key="2">
    <source>
        <dbReference type="ARBA" id="ARBA00008307"/>
    </source>
</evidence>
<dbReference type="PANTHER" id="PTHR10656:SF42">
    <property type="entry name" value="CYCLIC GMP-AMP SYNTHASE-LIKE PROTEIN-RELATED"/>
    <property type="match status" value="1"/>
</dbReference>
<dbReference type="InterPro" id="IPR046906">
    <property type="entry name" value="Mab-21_HhH/H2TH-like"/>
</dbReference>
<dbReference type="Gene3D" id="3.30.460.90">
    <property type="match status" value="1"/>
</dbReference>
<dbReference type="GO" id="GO:0046872">
    <property type="term" value="F:metal ion binding"/>
    <property type="evidence" value="ECO:0007669"/>
    <property type="project" value="UniProtKB-KW"/>
</dbReference>
<dbReference type="Pfam" id="PF20266">
    <property type="entry name" value="Mab-21_C"/>
    <property type="match status" value="1"/>
</dbReference>
<evidence type="ECO:0000256" key="1">
    <source>
        <dbReference type="ARBA" id="ARBA00001946"/>
    </source>
</evidence>
<feature type="domain" description="Mab-21-like HhH/H2TH-like" evidence="10">
    <location>
        <begin position="260"/>
        <end position="352"/>
    </location>
</feature>
<comment type="similarity">
    <text evidence="2">Belongs to the mab-21 family.</text>
</comment>
<feature type="domain" description="Mab-21-like nucleotidyltransferase" evidence="9">
    <location>
        <begin position="60"/>
        <end position="246"/>
    </location>
</feature>
<keyword evidence="7" id="KW-0067">ATP-binding</keyword>
<evidence type="ECO:0000313" key="11">
    <source>
        <dbReference type="EMBL" id="CAL1529416.1"/>
    </source>
</evidence>
<dbReference type="Pfam" id="PF03281">
    <property type="entry name" value="Mab-21"/>
    <property type="match status" value="1"/>
</dbReference>
<comment type="cofactor">
    <cofactor evidence="1">
        <name>Mg(2+)</name>
        <dbReference type="ChEBI" id="CHEBI:18420"/>
    </cofactor>
</comment>
<dbReference type="InterPro" id="IPR046903">
    <property type="entry name" value="Mab-21-like_nuc_Trfase"/>
</dbReference>
<evidence type="ECO:0000256" key="7">
    <source>
        <dbReference type="ARBA" id="ARBA00022840"/>
    </source>
</evidence>